<evidence type="ECO:0000256" key="4">
    <source>
        <dbReference type="ARBA" id="ARBA00023242"/>
    </source>
</evidence>
<name>A0A1V9ZI10_ACHHY</name>
<reference evidence="6 7" key="1">
    <citation type="journal article" date="2014" name="Genome Biol. Evol.">
        <title>The secreted proteins of Achlya hypogyna and Thraustotheca clavata identify the ancestral oomycete secretome and reveal gene acquisitions by horizontal gene transfer.</title>
        <authorList>
            <person name="Misner I."/>
            <person name="Blouin N."/>
            <person name="Leonard G."/>
            <person name="Richards T.A."/>
            <person name="Lane C.E."/>
        </authorList>
    </citation>
    <scope>NUCLEOTIDE SEQUENCE [LARGE SCALE GENOMIC DNA]</scope>
    <source>
        <strain evidence="6 7">ATCC 48635</strain>
    </source>
</reference>
<feature type="region of interest" description="Disordered" evidence="5">
    <location>
        <begin position="311"/>
        <end position="349"/>
    </location>
</feature>
<dbReference type="GO" id="GO:0042393">
    <property type="term" value="F:histone binding"/>
    <property type="evidence" value="ECO:0007669"/>
    <property type="project" value="TreeGrafter"/>
</dbReference>
<dbReference type="Proteomes" id="UP000243579">
    <property type="component" value="Unassembled WGS sequence"/>
</dbReference>
<evidence type="ECO:0000256" key="5">
    <source>
        <dbReference type="SAM" id="MobiDB-lite"/>
    </source>
</evidence>
<keyword evidence="3" id="KW-0963">Cytoplasm</keyword>
<dbReference type="GO" id="GO:0005634">
    <property type="term" value="C:nucleus"/>
    <property type="evidence" value="ECO:0007669"/>
    <property type="project" value="UniProtKB-SubCell"/>
</dbReference>
<keyword evidence="4" id="KW-0539">Nucleus</keyword>
<keyword evidence="7" id="KW-1185">Reference proteome</keyword>
<dbReference type="EMBL" id="JNBR01000100">
    <property type="protein sequence ID" value="OQR97628.1"/>
    <property type="molecule type" value="Genomic_DNA"/>
</dbReference>
<protein>
    <recommendedName>
        <fullName evidence="8">Sperm-tail PG-rich repeat-containing protein</fullName>
    </recommendedName>
</protein>
<feature type="compositionally biased region" description="Polar residues" evidence="5">
    <location>
        <begin position="146"/>
        <end position="159"/>
    </location>
</feature>
<evidence type="ECO:0000256" key="1">
    <source>
        <dbReference type="ARBA" id="ARBA00004123"/>
    </source>
</evidence>
<comment type="subcellular location">
    <subcellularLocation>
        <location evidence="2">Cytoplasm</location>
    </subcellularLocation>
    <subcellularLocation>
        <location evidence="1">Nucleus</location>
    </subcellularLocation>
</comment>
<evidence type="ECO:0000313" key="6">
    <source>
        <dbReference type="EMBL" id="OQR97628.1"/>
    </source>
</evidence>
<organism evidence="6 7">
    <name type="scientific">Achlya hypogyna</name>
    <name type="common">Oomycete</name>
    <name type="synonym">Protoachlya hypogyna</name>
    <dbReference type="NCBI Taxonomy" id="1202772"/>
    <lineage>
        <taxon>Eukaryota</taxon>
        <taxon>Sar</taxon>
        <taxon>Stramenopiles</taxon>
        <taxon>Oomycota</taxon>
        <taxon>Saprolegniomycetes</taxon>
        <taxon>Saprolegniales</taxon>
        <taxon>Achlyaceae</taxon>
        <taxon>Achlya</taxon>
    </lineage>
</organism>
<sequence length="349" mass="37643">MFLDDASRAQNFRQVGTRHGGSLRKGHAQVRSSHDRYQKPTASIPSKFETILNAGERETNAFGSRTNRFGDAENELPGPGAYYKPPTLLVTTEMSGSVSQKGYGTGFVSKVKRFSNQTYEAVPGPGQYTATLPEKPSFNRRIGLSSFASTERPNNQTAASVPGPGNYNVREPRHNAPSGRSAFVSKSNRGFLPRADGPAPGQYETQVDLGRDHDWDRPQGIFRSNVKRVETPKTLAVPGPGAYGVEAAEKHLLRDTIAQAQASSMFKKGAADRFGHLSSRKGEVLDVPGPGAYDGNALGSSAAISSVFKSSTKRGHDLQRGKAPGPAFYKPAVSPTKKSHLLNGTKKWL</sequence>
<feature type="region of interest" description="Disordered" evidence="5">
    <location>
        <begin position="146"/>
        <end position="203"/>
    </location>
</feature>
<evidence type="ECO:0000256" key="3">
    <source>
        <dbReference type="ARBA" id="ARBA00022490"/>
    </source>
</evidence>
<dbReference type="InterPro" id="IPR010736">
    <property type="entry name" value="SHIPPO-rpt"/>
</dbReference>
<evidence type="ECO:0000313" key="7">
    <source>
        <dbReference type="Proteomes" id="UP000243579"/>
    </source>
</evidence>
<proteinExistence type="predicted"/>
<accession>A0A1V9ZI10</accession>
<dbReference type="GO" id="GO:0044727">
    <property type="term" value="P:epigenetic programing of male pronucleus"/>
    <property type="evidence" value="ECO:0007669"/>
    <property type="project" value="TreeGrafter"/>
</dbReference>
<dbReference type="OrthoDB" id="186871at2759"/>
<dbReference type="AlphaFoldDB" id="A0A1V9ZI10"/>
<dbReference type="Pfam" id="PF07004">
    <property type="entry name" value="SHIPPO-rpt"/>
    <property type="match status" value="3"/>
</dbReference>
<gene>
    <name evidence="6" type="ORF">ACHHYP_10151</name>
</gene>
<comment type="caution">
    <text evidence="6">The sequence shown here is derived from an EMBL/GenBank/DDBJ whole genome shotgun (WGS) entry which is preliminary data.</text>
</comment>
<dbReference type="GO" id="GO:0005737">
    <property type="term" value="C:cytoplasm"/>
    <property type="evidence" value="ECO:0007669"/>
    <property type="project" value="UniProtKB-SubCell"/>
</dbReference>
<feature type="region of interest" description="Disordered" evidence="5">
    <location>
        <begin position="1"/>
        <end position="40"/>
    </location>
</feature>
<dbReference type="PANTHER" id="PTHR35678:SF1">
    <property type="entry name" value="PROTEIN STPG4"/>
    <property type="match status" value="1"/>
</dbReference>
<dbReference type="PANTHER" id="PTHR35678">
    <property type="entry name" value="PROTEIN STPG4"/>
    <property type="match status" value="1"/>
</dbReference>
<evidence type="ECO:0000256" key="2">
    <source>
        <dbReference type="ARBA" id="ARBA00004496"/>
    </source>
</evidence>
<evidence type="ECO:0008006" key="8">
    <source>
        <dbReference type="Google" id="ProtNLM"/>
    </source>
</evidence>
<dbReference type="GO" id="GO:0003682">
    <property type="term" value="F:chromatin binding"/>
    <property type="evidence" value="ECO:0007669"/>
    <property type="project" value="TreeGrafter"/>
</dbReference>